<name>A0A1I9GAR9_BRUMA</name>
<gene>
    <name evidence="1" type="primary">Bm12401</name>
    <name evidence="1" type="ORF">BM_Bm12401</name>
</gene>
<proteinExistence type="predicted"/>
<dbReference type="EMBL" id="LN863414">
    <property type="protein sequence ID" value="CDQ08066.1"/>
    <property type="molecule type" value="Genomic_DNA"/>
</dbReference>
<protein>
    <submittedName>
        <fullName evidence="1">Bm12401</fullName>
    </submittedName>
</protein>
<evidence type="ECO:0000313" key="1">
    <source>
        <dbReference type="EMBL" id="CDQ08066.1"/>
    </source>
</evidence>
<organism evidence="1">
    <name type="scientific">Brugia malayi</name>
    <name type="common">Filarial nematode worm</name>
    <dbReference type="NCBI Taxonomy" id="6279"/>
    <lineage>
        <taxon>Eukaryota</taxon>
        <taxon>Metazoa</taxon>
        <taxon>Ecdysozoa</taxon>
        <taxon>Nematoda</taxon>
        <taxon>Chromadorea</taxon>
        <taxon>Rhabditida</taxon>
        <taxon>Spirurina</taxon>
        <taxon>Spiruromorpha</taxon>
        <taxon>Filarioidea</taxon>
        <taxon>Onchocercidae</taxon>
        <taxon>Brugia</taxon>
    </lineage>
</organism>
<reference evidence="1" key="2">
    <citation type="submission" date="2012-12" db="EMBL/GenBank/DDBJ databases">
        <authorList>
            <consortium name="WormBase Consortium"/>
            <person name="Ghedin E."/>
            <person name="Paulini M."/>
        </authorList>
    </citation>
    <scope>NUCLEOTIDE SEQUENCE</scope>
    <source>
        <strain evidence="1">FR3</strain>
    </source>
</reference>
<sequence length="99" mass="10872">MGFLETSYLGWNGPRPLTVCISNGYFSNVLGFCGLRFLATQAVLDQGSFSWSGPPWQGASWDSLCPMTCEGVVLSNRILPSGWGEHWRMDTGGWPQALL</sequence>
<dbReference type="AlphaFoldDB" id="A0A1I9GAR9"/>
<accession>A0A1I9GAR9</accession>
<reference evidence="1" key="1">
    <citation type="journal article" date="2007" name="Science">
        <title>Draft genome of the filarial nematode parasite Brugia malayi.</title>
        <authorList>
            <person name="Ghedin E."/>
            <person name="Wang S."/>
            <person name="Spiro D."/>
            <person name="Caler E."/>
            <person name="Zhao Q."/>
            <person name="Crabtree J."/>
            <person name="Allen J.E."/>
            <person name="Delcher A.L."/>
            <person name="Guiliano D.B."/>
            <person name="Miranda-Saavedra D."/>
            <person name="Angiuoli S.V."/>
            <person name="Creasy T."/>
            <person name="Amedeo P."/>
            <person name="Haas B."/>
            <person name="El-Sayed N.M."/>
            <person name="Wortman J.R."/>
            <person name="Feldblyum T."/>
            <person name="Tallon L."/>
            <person name="Schatz M."/>
            <person name="Shumway M."/>
            <person name="Koo H."/>
            <person name="Salzberg S.L."/>
            <person name="Schobel S."/>
            <person name="Pertea M."/>
            <person name="Pop M."/>
            <person name="White O."/>
            <person name="Barton G.J."/>
            <person name="Carlow C.K."/>
            <person name="Crawford M.J."/>
            <person name="Daub J."/>
            <person name="Dimmic M.W."/>
            <person name="Estes C.F."/>
            <person name="Foster J.M."/>
            <person name="Ganatra M."/>
            <person name="Gregory W.F."/>
            <person name="Johnson N.M."/>
            <person name="Jin J."/>
            <person name="Komuniecki R."/>
            <person name="Korf I."/>
            <person name="Kumar S."/>
            <person name="Laney S."/>
            <person name="Li B.W."/>
            <person name="Li W."/>
            <person name="Lindblom T.H."/>
            <person name="Lustigman S."/>
            <person name="Ma D."/>
            <person name="Maina C.V."/>
            <person name="Martin D.M."/>
            <person name="McCarter J.P."/>
            <person name="McReynolds L."/>
            <person name="Mitreva M."/>
            <person name="Nutman T.B."/>
            <person name="Parkinson J."/>
            <person name="Peregrin-Alvarez J.M."/>
            <person name="Poole C."/>
            <person name="Ren Q."/>
            <person name="Saunders L."/>
            <person name="Sluder A.E."/>
            <person name="Smith K."/>
            <person name="Stanke M."/>
            <person name="Unnasch T.R."/>
            <person name="Ware J."/>
            <person name="Wei A.D."/>
            <person name="Weil G."/>
            <person name="Williams D.J."/>
            <person name="Zhang Y."/>
            <person name="Williams S.A."/>
            <person name="Fraser-Liggett C."/>
            <person name="Slatko B."/>
            <person name="Blaxter M.L."/>
            <person name="Scott A.L."/>
        </authorList>
    </citation>
    <scope>NUCLEOTIDE SEQUENCE</scope>
    <source>
        <strain evidence="1">FR3</strain>
    </source>
</reference>